<keyword evidence="2" id="KW-0564">Palmitate</keyword>
<reference evidence="3" key="1">
    <citation type="submission" date="2020-02" db="EMBL/GenBank/DDBJ databases">
        <authorList>
            <person name="Chen W.-M."/>
        </authorList>
    </citation>
    <scope>NUCLEOTIDE SEQUENCE</scope>
    <source>
        <strain evidence="3">NBD-18</strain>
    </source>
</reference>
<name>A0A6B2R281_9BURK</name>
<protein>
    <submittedName>
        <fullName evidence="3">Efflux transporter outer membrane subunit</fullName>
    </submittedName>
</protein>
<dbReference type="PANTHER" id="PTHR30203">
    <property type="entry name" value="OUTER MEMBRANE CATION EFFLUX PROTEIN"/>
    <property type="match status" value="1"/>
</dbReference>
<dbReference type="RefSeq" id="WP_163655263.1">
    <property type="nucleotide sequence ID" value="NZ_JAAGRN010000007.1"/>
</dbReference>
<dbReference type="Pfam" id="PF02321">
    <property type="entry name" value="OEP"/>
    <property type="match status" value="2"/>
</dbReference>
<comment type="caution">
    <text evidence="3">The sequence shown here is derived from an EMBL/GenBank/DDBJ whole genome shotgun (WGS) entry which is preliminary data.</text>
</comment>
<dbReference type="Gene3D" id="1.20.1600.10">
    <property type="entry name" value="Outer membrane efflux proteins (OEP)"/>
    <property type="match status" value="1"/>
</dbReference>
<keyword evidence="2" id="KW-0472">Membrane</keyword>
<gene>
    <name evidence="3" type="ORF">G3I67_10915</name>
</gene>
<dbReference type="InterPro" id="IPR003423">
    <property type="entry name" value="OMP_efflux"/>
</dbReference>
<dbReference type="NCBIfam" id="TIGR01845">
    <property type="entry name" value="outer_NodT"/>
    <property type="match status" value="1"/>
</dbReference>
<dbReference type="GO" id="GO:0015562">
    <property type="term" value="F:efflux transmembrane transporter activity"/>
    <property type="evidence" value="ECO:0007669"/>
    <property type="project" value="InterPro"/>
</dbReference>
<comment type="subcellular location">
    <subcellularLocation>
        <location evidence="2">Cell membrane</location>
        <topology evidence="2">Lipid-anchor</topology>
    </subcellularLocation>
</comment>
<dbReference type="AlphaFoldDB" id="A0A6B2R281"/>
<dbReference type="PANTHER" id="PTHR30203:SF33">
    <property type="entry name" value="BLR4455 PROTEIN"/>
    <property type="match status" value="1"/>
</dbReference>
<evidence type="ECO:0000256" key="1">
    <source>
        <dbReference type="ARBA" id="ARBA00007613"/>
    </source>
</evidence>
<dbReference type="Gene3D" id="2.20.200.10">
    <property type="entry name" value="Outer membrane efflux proteins (OEP)"/>
    <property type="match status" value="1"/>
</dbReference>
<evidence type="ECO:0000313" key="3">
    <source>
        <dbReference type="EMBL" id="NDY83744.1"/>
    </source>
</evidence>
<dbReference type="SUPFAM" id="SSF56954">
    <property type="entry name" value="Outer membrane efflux proteins (OEP)"/>
    <property type="match status" value="1"/>
</dbReference>
<proteinExistence type="inferred from homology"/>
<sequence>MKRLILLGLIGLACVGCSPIGPDYERPALDLPDNWKSLPSANPALWKQAEPADEIPKGKWWTAFGDETLNELVSKALDNNFTLKASLARLDQAIAQSEARGAALLPTITAGATASRTLTSANRPGTTYDSVNVQTVQNDYRPVAIMTYEIDWLGKVRRDVEAANYTAEQARADTENVKLLISAQVASSYFLLRQYDEEIRVLSIVVSLQEKLRSLVEKRYNEGAAGRTELAQQMALTETTGAQLEVLKSQRNVQENLLATLTGTPAANFSIPVGKLPAHLPAFPVSLPSSLLERRPDVAAAERAMAAANAQIGVAKAAFFPSLLIAPAFFGTDSTNMATLLNAPSMIWSIGLTATQTLFDGGRISANYRFAQAGYAGTVANYKQSVLVAIQETQDAMSNIQQYDRARIKQDEGVKNYIKAYQTSLIRYQEGLDNAQTLALIQQNSLTALRIKWQLHGAQFLANVALIKALGGDWEGMTKPAPKLSMPADADILGSVKDGD</sequence>
<organism evidence="3">
    <name type="scientific">Sheuella amnicola</name>
    <dbReference type="NCBI Taxonomy" id="2707330"/>
    <lineage>
        <taxon>Bacteria</taxon>
        <taxon>Pseudomonadati</taxon>
        <taxon>Pseudomonadota</taxon>
        <taxon>Betaproteobacteria</taxon>
        <taxon>Burkholderiales</taxon>
        <taxon>Alcaligenaceae</taxon>
        <taxon>Sheuella</taxon>
    </lineage>
</organism>
<keyword evidence="2" id="KW-0812">Transmembrane</keyword>
<accession>A0A6B2R281</accession>
<keyword evidence="2" id="KW-0449">Lipoprotein</keyword>
<dbReference type="InterPro" id="IPR010131">
    <property type="entry name" value="MdtP/NodT-like"/>
</dbReference>
<dbReference type="GO" id="GO:0005886">
    <property type="term" value="C:plasma membrane"/>
    <property type="evidence" value="ECO:0007669"/>
    <property type="project" value="UniProtKB-SubCell"/>
</dbReference>
<evidence type="ECO:0000256" key="2">
    <source>
        <dbReference type="RuleBase" id="RU362097"/>
    </source>
</evidence>
<comment type="similarity">
    <text evidence="1 2">Belongs to the outer membrane factor (OMF) (TC 1.B.17) family.</text>
</comment>
<dbReference type="EMBL" id="JAAGRN010000007">
    <property type="protein sequence ID" value="NDY83744.1"/>
    <property type="molecule type" value="Genomic_DNA"/>
</dbReference>
<keyword evidence="2" id="KW-1134">Transmembrane beta strand</keyword>